<dbReference type="OMA" id="HNLQAEW"/>
<name>A0A1X7UP04_AMPQE</name>
<organism evidence="1">
    <name type="scientific">Amphimedon queenslandica</name>
    <name type="common">Sponge</name>
    <dbReference type="NCBI Taxonomy" id="400682"/>
    <lineage>
        <taxon>Eukaryota</taxon>
        <taxon>Metazoa</taxon>
        <taxon>Porifera</taxon>
        <taxon>Demospongiae</taxon>
        <taxon>Heteroscleromorpha</taxon>
        <taxon>Haplosclerida</taxon>
        <taxon>Niphatidae</taxon>
        <taxon>Amphimedon</taxon>
    </lineage>
</organism>
<dbReference type="PANTHER" id="PTHR22954">
    <property type="entry name" value="RETROVIRAL PROTEASE-RELATED"/>
    <property type="match status" value="1"/>
</dbReference>
<reference evidence="1" key="1">
    <citation type="submission" date="2017-05" db="UniProtKB">
        <authorList>
            <consortium name="EnsemblMetazoa"/>
        </authorList>
    </citation>
    <scope>IDENTIFICATION</scope>
</reference>
<dbReference type="EnsemblMetazoa" id="Aqu2.1.29249_001">
    <property type="protein sequence ID" value="Aqu2.1.29249_001"/>
    <property type="gene ID" value="Aqu2.1.29249"/>
</dbReference>
<dbReference type="AlphaFoldDB" id="A0A1X7UP04"/>
<dbReference type="Pfam" id="PF03564">
    <property type="entry name" value="DUF1759"/>
    <property type="match status" value="1"/>
</dbReference>
<dbReference type="InParanoid" id="A0A1X7UP04"/>
<dbReference type="PANTHER" id="PTHR22954:SF3">
    <property type="entry name" value="PROTEIN CBG08539"/>
    <property type="match status" value="1"/>
</dbReference>
<dbReference type="InterPro" id="IPR005312">
    <property type="entry name" value="DUF1759"/>
</dbReference>
<evidence type="ECO:0000313" key="1">
    <source>
        <dbReference type="EnsemblMetazoa" id="Aqu2.1.29249_001"/>
    </source>
</evidence>
<sequence length="174" mass="19409">MTGVNRALRSLPALSPSPAHPLLTSPPAIMAKLSKLNLRNFNGSLIGWSSFWNAYKTAVHEDHSLSVTEKFTYLQSLLEGRARDAIAGFALTDAKYTAAIDLLQHQFEDKEKWIAAHMDSLMSLEVVTSDNNVTDLRRLYDKTKSNIRSVDALGVTADHYRALLTPVFIRKLPQ</sequence>
<protein>
    <submittedName>
        <fullName evidence="1">Uncharacterized protein</fullName>
    </submittedName>
</protein>
<proteinExistence type="predicted"/>
<accession>A0A1X7UP04</accession>